<dbReference type="InterPro" id="IPR002104">
    <property type="entry name" value="Integrase_catalytic"/>
</dbReference>
<dbReference type="Pfam" id="PF00589">
    <property type="entry name" value="Phage_integrase"/>
    <property type="match status" value="1"/>
</dbReference>
<feature type="non-terminal residue" evidence="6">
    <location>
        <position position="277"/>
    </location>
</feature>
<organism evidence="6 7">
    <name type="scientific">Halopseudomonas oceani</name>
    <dbReference type="NCBI Taxonomy" id="1708783"/>
    <lineage>
        <taxon>Bacteria</taxon>
        <taxon>Pseudomonadati</taxon>
        <taxon>Pseudomonadota</taxon>
        <taxon>Gammaproteobacteria</taxon>
        <taxon>Pseudomonadales</taxon>
        <taxon>Pseudomonadaceae</taxon>
        <taxon>Halopseudomonas</taxon>
    </lineage>
</organism>
<dbReference type="OrthoDB" id="9795573at2"/>
<dbReference type="Proteomes" id="UP000243451">
    <property type="component" value="Unassembled WGS sequence"/>
</dbReference>
<name>A0A2P4EQL9_9GAMM</name>
<evidence type="ECO:0000256" key="3">
    <source>
        <dbReference type="ARBA" id="ARBA00023125"/>
    </source>
</evidence>
<dbReference type="Gene3D" id="1.10.150.130">
    <property type="match status" value="1"/>
</dbReference>
<comment type="caution">
    <text evidence="6">The sequence shown here is derived from an EMBL/GenBank/DDBJ whole genome shotgun (WGS) entry which is preliminary data.</text>
</comment>
<dbReference type="GO" id="GO:0006310">
    <property type="term" value="P:DNA recombination"/>
    <property type="evidence" value="ECO:0007669"/>
    <property type="project" value="UniProtKB-KW"/>
</dbReference>
<reference evidence="6 7" key="1">
    <citation type="submission" date="2018-01" db="EMBL/GenBank/DDBJ databases">
        <title>Draft genome of the type strain Pseudomonas oceani DSM 100277 isolated from the deep water in Okinawa trough, northwestern Pacific Ocean.</title>
        <authorList>
            <person name="Gomila M."/>
            <person name="Mulet M."/>
            <person name="Garcia-Valdes E."/>
            <person name="Lalucat J."/>
        </authorList>
    </citation>
    <scope>NUCLEOTIDE SEQUENCE [LARGE SCALE GENOMIC DNA]</scope>
    <source>
        <strain evidence="6 7">DSM 100277</strain>
    </source>
</reference>
<dbReference type="Gene3D" id="1.10.443.10">
    <property type="entry name" value="Intergrase catalytic core"/>
    <property type="match status" value="1"/>
</dbReference>
<sequence length="277" mass="31886">MTKKANKTLQEVFDEYIALRRPKLSTAADYQAVLNRYAKDWLPKPWSALTSDVFEKRFAEVSLKSPAQANYFVRVMGAIWKFATIKYEVNKRNPTDRIKALGALNKIKPRDNIIHDIIQPKWWSAVQKLDNQHLTAALIFLALTGCRKSEALKLHCSDIDWQARVVTFSETKNGTIHRLPLPDRLHSFLYQHCKGRSGPVFAVSDRSINYVAADISRRIGFKWTLHDLRRTFVTVAQRTLNDLATVKRLVNHSTGGDVTTKHYLKLTVDDLRKPMQR</sequence>
<dbReference type="GO" id="GO:0003677">
    <property type="term" value="F:DNA binding"/>
    <property type="evidence" value="ECO:0007669"/>
    <property type="project" value="UniProtKB-KW"/>
</dbReference>
<dbReference type="SUPFAM" id="SSF56349">
    <property type="entry name" value="DNA breaking-rejoining enzymes"/>
    <property type="match status" value="1"/>
</dbReference>
<evidence type="ECO:0000313" key="7">
    <source>
        <dbReference type="Proteomes" id="UP000243451"/>
    </source>
</evidence>
<evidence type="ECO:0000259" key="5">
    <source>
        <dbReference type="PROSITE" id="PS51898"/>
    </source>
</evidence>
<protein>
    <recommendedName>
        <fullName evidence="5">Tyr recombinase domain-containing protein</fullName>
    </recommendedName>
</protein>
<dbReference type="GO" id="GO:0015074">
    <property type="term" value="P:DNA integration"/>
    <property type="evidence" value="ECO:0007669"/>
    <property type="project" value="UniProtKB-KW"/>
</dbReference>
<dbReference type="AlphaFoldDB" id="A0A2P4EQL9"/>
<evidence type="ECO:0000256" key="4">
    <source>
        <dbReference type="ARBA" id="ARBA00023172"/>
    </source>
</evidence>
<dbReference type="InterPro" id="IPR013762">
    <property type="entry name" value="Integrase-like_cat_sf"/>
</dbReference>
<dbReference type="PANTHER" id="PTHR30629">
    <property type="entry name" value="PROPHAGE INTEGRASE"/>
    <property type="match status" value="1"/>
</dbReference>
<dbReference type="EMBL" id="PPSK01000030">
    <property type="protein sequence ID" value="POB00906.1"/>
    <property type="molecule type" value="Genomic_DNA"/>
</dbReference>
<keyword evidence="3" id="KW-0238">DNA-binding</keyword>
<accession>A0A2P4EQL9</accession>
<keyword evidence="2" id="KW-0229">DNA integration</keyword>
<evidence type="ECO:0000256" key="1">
    <source>
        <dbReference type="ARBA" id="ARBA00008857"/>
    </source>
</evidence>
<comment type="similarity">
    <text evidence="1">Belongs to the 'phage' integrase family.</text>
</comment>
<gene>
    <name evidence="6" type="ORF">C1949_18130</name>
</gene>
<keyword evidence="4" id="KW-0233">DNA recombination</keyword>
<evidence type="ECO:0000313" key="6">
    <source>
        <dbReference type="EMBL" id="POB00906.1"/>
    </source>
</evidence>
<dbReference type="InterPro" id="IPR011010">
    <property type="entry name" value="DNA_brk_join_enz"/>
</dbReference>
<dbReference type="RefSeq" id="WP_104739816.1">
    <property type="nucleotide sequence ID" value="NZ_BMHR01000006.1"/>
</dbReference>
<feature type="domain" description="Tyr recombinase" evidence="5">
    <location>
        <begin position="108"/>
        <end position="276"/>
    </location>
</feature>
<dbReference type="PANTHER" id="PTHR30629:SF2">
    <property type="entry name" value="PROPHAGE INTEGRASE INTS-RELATED"/>
    <property type="match status" value="1"/>
</dbReference>
<dbReference type="InterPro" id="IPR010998">
    <property type="entry name" value="Integrase_recombinase_N"/>
</dbReference>
<dbReference type="PROSITE" id="PS51898">
    <property type="entry name" value="TYR_RECOMBINASE"/>
    <property type="match status" value="1"/>
</dbReference>
<proteinExistence type="inferred from homology"/>
<dbReference type="InterPro" id="IPR050808">
    <property type="entry name" value="Phage_Integrase"/>
</dbReference>
<keyword evidence="7" id="KW-1185">Reference proteome</keyword>
<evidence type="ECO:0000256" key="2">
    <source>
        <dbReference type="ARBA" id="ARBA00022908"/>
    </source>
</evidence>